<dbReference type="CDD" id="cd02230">
    <property type="entry name" value="cupin_HP0902-like"/>
    <property type="match status" value="1"/>
</dbReference>
<accession>A0A3G6J150</accession>
<dbReference type="PANTHER" id="PTHR37694:SF1">
    <property type="entry name" value="SLR8022 PROTEIN"/>
    <property type="match status" value="1"/>
</dbReference>
<dbReference type="Pfam" id="PF07883">
    <property type="entry name" value="Cupin_2"/>
    <property type="match status" value="1"/>
</dbReference>
<feature type="domain" description="Cupin type-2" evidence="2">
    <location>
        <begin position="55"/>
        <end position="112"/>
    </location>
</feature>
<dbReference type="InterPro" id="IPR014710">
    <property type="entry name" value="RmlC-like_jellyroll"/>
</dbReference>
<proteinExistence type="predicted"/>
<evidence type="ECO:0000256" key="1">
    <source>
        <dbReference type="SAM" id="MobiDB-lite"/>
    </source>
</evidence>
<protein>
    <recommendedName>
        <fullName evidence="2">Cupin type-2 domain-containing protein</fullName>
    </recommendedName>
</protein>
<dbReference type="OrthoDB" id="1121052at2"/>
<dbReference type="InterPro" id="IPR013096">
    <property type="entry name" value="Cupin_2"/>
</dbReference>
<dbReference type="PANTHER" id="PTHR37694">
    <property type="entry name" value="SLR8022 PROTEIN"/>
    <property type="match status" value="1"/>
</dbReference>
<dbReference type="AlphaFoldDB" id="A0A3G6J150"/>
<evidence type="ECO:0000313" key="4">
    <source>
        <dbReference type="Proteomes" id="UP000271587"/>
    </source>
</evidence>
<dbReference type="EMBL" id="CP033897">
    <property type="protein sequence ID" value="AZA11697.1"/>
    <property type="molecule type" value="Genomic_DNA"/>
</dbReference>
<reference evidence="3 4" key="1">
    <citation type="submission" date="2018-11" db="EMBL/GenBank/DDBJ databases">
        <authorList>
            <person name="Kleinhagauer T."/>
            <person name="Glaeser S.P."/>
            <person name="Spergser J."/>
            <person name="Ruckert C."/>
            <person name="Kaempfer P."/>
            <person name="Busse H.-J."/>
        </authorList>
    </citation>
    <scope>NUCLEOTIDE SEQUENCE [LARGE SCALE GENOMIC DNA]</scope>
    <source>
        <strain evidence="3 4">W8</strain>
    </source>
</reference>
<dbReference type="KEGG" id="cgk:CGERO_06985"/>
<feature type="region of interest" description="Disordered" evidence="1">
    <location>
        <begin position="1"/>
        <end position="33"/>
    </location>
</feature>
<evidence type="ECO:0000259" key="2">
    <source>
        <dbReference type="Pfam" id="PF07883"/>
    </source>
</evidence>
<dbReference type="Proteomes" id="UP000271587">
    <property type="component" value="Chromosome"/>
</dbReference>
<dbReference type="RefSeq" id="WP_123934493.1">
    <property type="nucleotide sequence ID" value="NZ_CP033897.1"/>
</dbReference>
<organism evidence="3 4">
    <name type="scientific">Corynebacterium gerontici</name>
    <dbReference type="NCBI Taxonomy" id="2079234"/>
    <lineage>
        <taxon>Bacteria</taxon>
        <taxon>Bacillati</taxon>
        <taxon>Actinomycetota</taxon>
        <taxon>Actinomycetes</taxon>
        <taxon>Mycobacteriales</taxon>
        <taxon>Corynebacteriaceae</taxon>
        <taxon>Corynebacterium</taxon>
    </lineage>
</organism>
<name>A0A3G6J150_9CORY</name>
<keyword evidence="4" id="KW-1185">Reference proteome</keyword>
<evidence type="ECO:0000313" key="3">
    <source>
        <dbReference type="EMBL" id="AZA11697.1"/>
    </source>
</evidence>
<sequence>MQTNTPETFGDADHHDIPGLFSAADAPEPGSRAVPSVQRVLEAEGCNVILFRFRDGQALKEHKAAWPITVQCLEGELQFGWKGREVTLRPGSILYLPKMEPHWVAANTDAVLALQMHTT</sequence>
<dbReference type="SUPFAM" id="SSF51182">
    <property type="entry name" value="RmlC-like cupins"/>
    <property type="match status" value="1"/>
</dbReference>
<gene>
    <name evidence="3" type="ORF">CGERO_06985</name>
</gene>
<dbReference type="InterPro" id="IPR011051">
    <property type="entry name" value="RmlC_Cupin_sf"/>
</dbReference>
<dbReference type="Gene3D" id="2.60.120.10">
    <property type="entry name" value="Jelly Rolls"/>
    <property type="match status" value="1"/>
</dbReference>